<dbReference type="InterPro" id="IPR046373">
    <property type="entry name" value="Acyl-CoA_Oxase/DH_mid-dom_sf"/>
</dbReference>
<accession>A0A4U7BBN9</accession>
<evidence type="ECO:0000256" key="1">
    <source>
        <dbReference type="ARBA" id="ARBA00001974"/>
    </source>
</evidence>
<comment type="cofactor">
    <cofactor evidence="1">
        <name>FAD</name>
        <dbReference type="ChEBI" id="CHEBI:57692"/>
    </cofactor>
</comment>
<keyword evidence="5" id="KW-0560">Oxidoreductase</keyword>
<evidence type="ECO:0000259" key="7">
    <source>
        <dbReference type="Pfam" id="PF02770"/>
    </source>
</evidence>
<evidence type="ECO:0000313" key="9">
    <source>
        <dbReference type="EMBL" id="TKX25277.1"/>
    </source>
</evidence>
<dbReference type="Pfam" id="PF00441">
    <property type="entry name" value="Acyl-CoA_dh_1"/>
    <property type="match status" value="1"/>
</dbReference>
<comment type="caution">
    <text evidence="9">The sequence shown here is derived from an EMBL/GenBank/DDBJ whole genome shotgun (WGS) entry which is preliminary data.</text>
</comment>
<feature type="domain" description="Acyl-CoA dehydrogenase/oxidase C-terminal" evidence="6">
    <location>
        <begin position="264"/>
        <end position="417"/>
    </location>
</feature>
<evidence type="ECO:0000259" key="8">
    <source>
        <dbReference type="Pfam" id="PF02771"/>
    </source>
</evidence>
<dbReference type="GO" id="GO:0003995">
    <property type="term" value="F:acyl-CoA dehydrogenase activity"/>
    <property type="evidence" value="ECO:0007669"/>
    <property type="project" value="TreeGrafter"/>
</dbReference>
<dbReference type="Pfam" id="PF02771">
    <property type="entry name" value="Acyl-CoA_dh_N"/>
    <property type="match status" value="1"/>
</dbReference>
<dbReference type="SUPFAM" id="SSF47203">
    <property type="entry name" value="Acyl-CoA dehydrogenase C-terminal domain-like"/>
    <property type="match status" value="1"/>
</dbReference>
<sequence>MGPRPVPFSEPPYLAGIPSPYYSESHLKWQKNCRKFVEENLLKHAMDWEREETVPQHVFETFAKANMLLPALPAPLPVERLRSLGINDIVGTPIEEWDYFHTLIYNDEMLRSGLAGPPGSLTTGIAFGVPPIIKFGSKQLQDRFLPELLTGKKRSCIAITEPDAGSDVANIQTTAKKSADGKKYIVNGAKKWITNGVWSHSATMAVRTGGPGPGGLSMLVVPLLGYPGVSMRRLKVAGQISAGTTYIELDDVEVPIENLIGQEGMGMKYIMTNFNHERLAIAVGATRQARVALSSAFEYCLQREAFGKTLMEQPVVRHRLAKCGAQLEAQWAWVEHFVYAMTKMPKEEADVELGGLTAAAKAQAGMVLNECAQCAVLLFGGNGFTRSGKGEIAERLYREVPGNRIPGGSEDVMLDLMGVTFSEGNTGPPAAQSPRFAIYGPPGPDFDQALNGLESAYSCFVDTLGWRSTGLSNSADKPGYFKTNIYQVAQFSGPNIAGQQYTDREGGRGYVGTGVQWTDNLGVLVHEYGHVLQFHQKPNWSGGRPDINRAWWESLASFVSDYAVNGDACAPARQANNVTSTSTNIDFTALVSNSNQVLVDASSDTPNNYKSWPFFMYLTNNPDQFPNLGRDIVRQMFLQWKTGETPLNTLQTIAGPSLSVQTIVASYWARVAYADLWHERAAVAFNRAQRGSRNRALNYANLDSTGPNTWRVKPARQPKYMGASMVPLSDGNGPVTVKVTASTPFEARIAIRAPGYGKVRYIYVQDGEATVQVGQDDEVMLVVVNAPAQLITFNPTQIPGSPADAGLDYSVTVTGATVGTGAAPPAAGGVRTSEFSVAGAVDEEVEEEVEEPGCGGEPEA</sequence>
<dbReference type="Gene3D" id="2.40.110.10">
    <property type="entry name" value="Butyryl-CoA Dehydrogenase, subunit A, domain 2"/>
    <property type="match status" value="1"/>
</dbReference>
<dbReference type="PANTHER" id="PTHR48083">
    <property type="entry name" value="MEDIUM-CHAIN SPECIFIC ACYL-COA DEHYDROGENASE, MITOCHONDRIAL-RELATED"/>
    <property type="match status" value="1"/>
</dbReference>
<feature type="domain" description="Acyl-CoA oxidase/dehydrogenase middle" evidence="7">
    <location>
        <begin position="156"/>
        <end position="252"/>
    </location>
</feature>
<dbReference type="InterPro" id="IPR013786">
    <property type="entry name" value="AcylCoA_DH/ox_N"/>
</dbReference>
<evidence type="ECO:0000256" key="2">
    <source>
        <dbReference type="ARBA" id="ARBA00009347"/>
    </source>
</evidence>
<dbReference type="InterPro" id="IPR036250">
    <property type="entry name" value="AcylCo_DH-like_C"/>
</dbReference>
<evidence type="ECO:0000313" key="10">
    <source>
        <dbReference type="Proteomes" id="UP000308133"/>
    </source>
</evidence>
<dbReference type="InterPro" id="IPR009100">
    <property type="entry name" value="AcylCoA_DH/oxidase_NM_dom_sf"/>
</dbReference>
<dbReference type="Pfam" id="PF02770">
    <property type="entry name" value="Acyl-CoA_dh_M"/>
    <property type="match status" value="1"/>
</dbReference>
<dbReference type="InterPro" id="IPR006091">
    <property type="entry name" value="Acyl-CoA_Oxase/DH_mid-dom"/>
</dbReference>
<organism evidence="9 10">
    <name type="scientific">Elsinoe australis</name>
    <dbReference type="NCBI Taxonomy" id="40998"/>
    <lineage>
        <taxon>Eukaryota</taxon>
        <taxon>Fungi</taxon>
        <taxon>Dikarya</taxon>
        <taxon>Ascomycota</taxon>
        <taxon>Pezizomycotina</taxon>
        <taxon>Dothideomycetes</taxon>
        <taxon>Dothideomycetidae</taxon>
        <taxon>Myriangiales</taxon>
        <taxon>Elsinoaceae</taxon>
        <taxon>Elsinoe</taxon>
    </lineage>
</organism>
<dbReference type="AlphaFoldDB" id="A0A4U7BBN9"/>
<proteinExistence type="inferred from homology"/>
<name>A0A4U7BBN9_9PEZI</name>
<dbReference type="InterPro" id="IPR009075">
    <property type="entry name" value="AcylCo_DH/oxidase_C"/>
</dbReference>
<feature type="domain" description="Acyl-CoA dehydrogenase/oxidase N-terminal" evidence="8">
    <location>
        <begin position="23"/>
        <end position="152"/>
    </location>
</feature>
<dbReference type="GO" id="GO:0005737">
    <property type="term" value="C:cytoplasm"/>
    <property type="evidence" value="ECO:0007669"/>
    <property type="project" value="TreeGrafter"/>
</dbReference>
<keyword evidence="4" id="KW-0274">FAD</keyword>
<protein>
    <submittedName>
        <fullName evidence="9">Acyl-CoA dehydrogenase-like protein 1</fullName>
    </submittedName>
</protein>
<evidence type="ECO:0000256" key="4">
    <source>
        <dbReference type="ARBA" id="ARBA00022827"/>
    </source>
</evidence>
<dbReference type="GO" id="GO:0050660">
    <property type="term" value="F:flavin adenine dinucleotide binding"/>
    <property type="evidence" value="ECO:0007669"/>
    <property type="project" value="InterPro"/>
</dbReference>
<evidence type="ECO:0000259" key="6">
    <source>
        <dbReference type="Pfam" id="PF00441"/>
    </source>
</evidence>
<dbReference type="InterPro" id="IPR050741">
    <property type="entry name" value="Acyl-CoA_dehydrogenase"/>
</dbReference>
<evidence type="ECO:0000256" key="5">
    <source>
        <dbReference type="ARBA" id="ARBA00023002"/>
    </source>
</evidence>
<dbReference type="InterPro" id="IPR045690">
    <property type="entry name" value="DUF6055"/>
</dbReference>
<dbReference type="Gene3D" id="1.10.540.10">
    <property type="entry name" value="Acyl-CoA dehydrogenase/oxidase, N-terminal domain"/>
    <property type="match status" value="1"/>
</dbReference>
<dbReference type="Pfam" id="PF19527">
    <property type="entry name" value="DUF6055"/>
    <property type="match status" value="1"/>
</dbReference>
<evidence type="ECO:0000256" key="3">
    <source>
        <dbReference type="ARBA" id="ARBA00022630"/>
    </source>
</evidence>
<dbReference type="Gene3D" id="1.20.140.10">
    <property type="entry name" value="Butyryl-CoA Dehydrogenase, subunit A, domain 3"/>
    <property type="match status" value="1"/>
</dbReference>
<dbReference type="Proteomes" id="UP000308133">
    <property type="component" value="Unassembled WGS sequence"/>
</dbReference>
<reference evidence="9 10" key="1">
    <citation type="submission" date="2018-02" db="EMBL/GenBank/DDBJ databases">
        <title>Draft genome sequences of Elsinoe sp., causing black scab on jojoba.</title>
        <authorList>
            <person name="Stodart B."/>
            <person name="Jeffress S."/>
            <person name="Ash G."/>
            <person name="Arun Chinnappa K."/>
        </authorList>
    </citation>
    <scope>NUCLEOTIDE SEQUENCE [LARGE SCALE GENOMIC DNA]</scope>
    <source>
        <strain evidence="9 10">Hillstone_2</strain>
    </source>
</reference>
<dbReference type="PANTHER" id="PTHR48083:SF15">
    <property type="entry name" value="ACYL-COA DEHYDROGENASE APDG"/>
    <property type="match status" value="1"/>
</dbReference>
<dbReference type="SUPFAM" id="SSF56645">
    <property type="entry name" value="Acyl-CoA dehydrogenase NM domain-like"/>
    <property type="match status" value="1"/>
</dbReference>
<dbReference type="EMBL" id="PTQR01000030">
    <property type="protein sequence ID" value="TKX25277.1"/>
    <property type="molecule type" value="Genomic_DNA"/>
</dbReference>
<comment type="similarity">
    <text evidence="2">Belongs to the acyl-CoA dehydrogenase family.</text>
</comment>
<dbReference type="GO" id="GO:0033539">
    <property type="term" value="P:fatty acid beta-oxidation using acyl-CoA dehydrogenase"/>
    <property type="evidence" value="ECO:0007669"/>
    <property type="project" value="TreeGrafter"/>
</dbReference>
<keyword evidence="3" id="KW-0285">Flavoprotein</keyword>
<gene>
    <name evidence="9" type="ORF">C1H76_2510</name>
</gene>
<dbReference type="InterPro" id="IPR037069">
    <property type="entry name" value="AcylCoA_DH/ox_N_sf"/>
</dbReference>